<reference evidence="1" key="1">
    <citation type="submission" date="2014-11" db="EMBL/GenBank/DDBJ databases">
        <authorList>
            <person name="Otto D Thomas"/>
            <person name="Naeem Raeece"/>
        </authorList>
    </citation>
    <scope>NUCLEOTIDE SEQUENCE</scope>
</reference>
<gene>
    <name evidence="1" type="ORF">Cvel_18812</name>
</gene>
<name>A0A0G4FU65_9ALVE</name>
<accession>A0A0G4FU65</accession>
<proteinExistence type="predicted"/>
<evidence type="ECO:0000313" key="1">
    <source>
        <dbReference type="EMBL" id="CEM18506.1"/>
    </source>
</evidence>
<dbReference type="EMBL" id="CDMZ01000640">
    <property type="protein sequence ID" value="CEM18506.1"/>
    <property type="molecule type" value="Genomic_DNA"/>
</dbReference>
<organism evidence="1">
    <name type="scientific">Chromera velia CCMP2878</name>
    <dbReference type="NCBI Taxonomy" id="1169474"/>
    <lineage>
        <taxon>Eukaryota</taxon>
        <taxon>Sar</taxon>
        <taxon>Alveolata</taxon>
        <taxon>Colpodellida</taxon>
        <taxon>Chromeraceae</taxon>
        <taxon>Chromera</taxon>
    </lineage>
</organism>
<dbReference type="AlphaFoldDB" id="A0A0G4FU65"/>
<protein>
    <submittedName>
        <fullName evidence="1">Uncharacterized protein</fullName>
    </submittedName>
</protein>
<sequence length="131" mass="13992">MGSDAALDIRTYGAVGNAVDEDQGSELPLTAGKGVKEGNKLLLYPPSAKIGFVPRPGPHRDNLFLQRETGNFSVGCFHRLDVLLNVGAVESGQSKKGAEVCEHSLVFGFPRRLQDDILAVFDIIKLGGGEI</sequence>
<dbReference type="PhylomeDB" id="A0A0G4FU65"/>
<dbReference type="VEuPathDB" id="CryptoDB:Cvel_18812"/>